<dbReference type="AlphaFoldDB" id="O82954"/>
<dbReference type="EMBL" id="AB015669">
    <property type="protein sequence ID" value="BAA32212.1"/>
    <property type="molecule type" value="Genomic_DNA"/>
</dbReference>
<proteinExistence type="predicted"/>
<reference evidence="2" key="1">
    <citation type="submission" date="1998-06" db="EMBL/GenBank/DDBJ databases">
        <title>Structural analysis of putative hypovirulent plasmid, pJTPS1, found in a spontaneous avirulent mutant of Rastonia solanacearum.</title>
        <authorList>
            <person name="Shimizu R."/>
            <person name="Akaishi K."/>
            <person name="Negishi H."/>
            <person name="Tanaka H."/>
            <person name="Ichinose Y."/>
            <person name="Shiraishi T."/>
            <person name="Yamada T."/>
        </authorList>
    </citation>
    <scope>NUCLEOTIDE SEQUENCE</scope>
    <source>
        <strain evidence="2">M4S</strain>
        <plasmid evidence="2">pJTPS1</plasmid>
    </source>
</reference>
<evidence type="ECO:0000313" key="2">
    <source>
        <dbReference type="EMBL" id="BAA32212.1"/>
    </source>
</evidence>
<feature type="region of interest" description="Disordered" evidence="1">
    <location>
        <begin position="1"/>
        <end position="49"/>
    </location>
</feature>
<evidence type="ECO:0000256" key="1">
    <source>
        <dbReference type="SAM" id="MobiDB-lite"/>
    </source>
</evidence>
<feature type="compositionally biased region" description="Polar residues" evidence="1">
    <location>
        <begin position="1"/>
        <end position="21"/>
    </location>
</feature>
<keyword evidence="2" id="KW-0614">Plasmid</keyword>
<organism evidence="2">
    <name type="scientific">Ralstonia solanacearum</name>
    <name type="common">Pseudomonas solanacearum</name>
    <dbReference type="NCBI Taxonomy" id="305"/>
    <lineage>
        <taxon>Bacteria</taxon>
        <taxon>Pseudomonadati</taxon>
        <taxon>Pseudomonadota</taxon>
        <taxon>Betaproteobacteria</taxon>
        <taxon>Burkholderiales</taxon>
        <taxon>Burkholderiaceae</taxon>
        <taxon>Ralstonia</taxon>
        <taxon>Ralstonia solanacearum species complex</taxon>
    </lineage>
</organism>
<accession>O82954</accession>
<geneLocation type="plasmid" evidence="2">
    <name>pJTPS1</name>
</geneLocation>
<sequence length="49" mass="5166">MITAGRTGSRNPAQSQKSIASITAPFSSPPAPRPPPSRQRRPTPSSCHP</sequence>
<protein>
    <submittedName>
        <fullName evidence="2">Uncharacterized protein</fullName>
    </submittedName>
</protein>
<name>O82954_RALSL</name>
<feature type="compositionally biased region" description="Pro residues" evidence="1">
    <location>
        <begin position="27"/>
        <end position="37"/>
    </location>
</feature>